<dbReference type="PANTHER" id="PTHR21301:SF10">
    <property type="entry name" value="REVERSE TRANSCRIPTASE DOMAIN-CONTAINING PROTEIN"/>
    <property type="match status" value="1"/>
</dbReference>
<dbReference type="Proteomes" id="UP000024635">
    <property type="component" value="Unassembled WGS sequence"/>
</dbReference>
<dbReference type="AlphaFoldDB" id="A0A016RSY2"/>
<dbReference type="Pfam" id="PF26215">
    <property type="entry name" value="HTH_animal"/>
    <property type="match status" value="1"/>
</dbReference>
<evidence type="ECO:0000256" key="1">
    <source>
        <dbReference type="SAM" id="MobiDB-lite"/>
    </source>
</evidence>
<dbReference type="InterPro" id="IPR058912">
    <property type="entry name" value="HTH_animal"/>
</dbReference>
<dbReference type="STRING" id="53326.A0A016RSY2"/>
<dbReference type="InterPro" id="IPR000477">
    <property type="entry name" value="RT_dom"/>
</dbReference>
<name>A0A016RSY2_9BILA</name>
<dbReference type="PANTHER" id="PTHR21301">
    <property type="entry name" value="REVERSE TRANSCRIPTASE"/>
    <property type="match status" value="1"/>
</dbReference>
<evidence type="ECO:0000259" key="2">
    <source>
        <dbReference type="PROSITE" id="PS50164"/>
    </source>
</evidence>
<feature type="domain" description="GIY-YIG" evidence="2">
    <location>
        <begin position="785"/>
        <end position="875"/>
    </location>
</feature>
<feature type="region of interest" description="Disordered" evidence="1">
    <location>
        <begin position="148"/>
        <end position="171"/>
    </location>
</feature>
<proteinExistence type="predicted"/>
<dbReference type="Pfam" id="PF00078">
    <property type="entry name" value="RVT_1"/>
    <property type="match status" value="1"/>
</dbReference>
<dbReference type="EMBL" id="JARK01001729">
    <property type="protein sequence ID" value="EYB81064.1"/>
    <property type="molecule type" value="Genomic_DNA"/>
</dbReference>
<accession>A0A016RSY2</accession>
<dbReference type="OrthoDB" id="5831138at2759"/>
<sequence length="894" mass="101818">MPRFIESRTFQLLRNVPAEFFRLTKEALSLRQKIVATRQSIHFLHRCLLHRIVPNFIRQKRLHDLCRLPESDHRVKAIQHRLLRITLRMKQDQMYAMLKKCISKEQHCAYHLGDRLWTEIVGGSISICDRIRSNLKSTLQKKFDRLLSRSRSDAAQQPNAMNPRNNGDRETETVECVPSRVTVLGGFPLSQNALSALELGPSFSPSQPISTMVLRNITCALHVLQDKLRSKANRDCLYTNQGLVESRLTIPFPSAFFKQQTANPSVDVGFRLFADEVYKVLARQRQRKTRSNLSFAQKRGVKEIRELVESAQIRLSTSDKGGEFVVIPHNLDIAITERHLQDTSLYRPSSASEFLTQYRKLNREWVREAKTAGLHPAVIARLKITLPVCPVLYLLVKTHKLQSNSDLNSNDPSTFKVRPIISCVGGPTDRIGWFLNTIIAQLLNYIPAHLANTRMFLDRLRTTNITEDCIMESFDVNALYTNVSNDSAMQAISEMLSEHAGNINLYGFSVHQLMTLLKACLNCNIFSWSGKHFAQIRGLAMGQRLAPTLAIAFMSRIEAPVLQCRPLLYCRYIDDCFVICATQAEMDKCFELMNEQSEQIKLTRDTPRNDWLPFLNAQINIAHGICRTKWYRKPSNKNILVHFLSAHPAHAKKAIVTNMFRTATRVCSGLEEKEESLALAQRVAAMNGYTNQIPRSKRHKGVVRQSRESTHADKIPFCLPFISDEVSTAIRQCLRRAALDEYVSVVEIPPNNLKRQLIRNRMYDRICSTAKCVVCPEGRTGDCMSSGVIYLIACKSCGEEYVGETARPLCARIKEHLDGKEKSRPTTPLGAHRKLRHDGVNFEVSVKILAREPQTSARKTLEALWIHAKSPKMNRKEECLSITRELAPYLGLLF</sequence>
<keyword evidence="4" id="KW-1185">Reference proteome</keyword>
<gene>
    <name evidence="3" type="primary">Acey_s0393.g599</name>
    <name evidence="3" type="ORF">Y032_0393g599</name>
</gene>
<dbReference type="PROSITE" id="PS50164">
    <property type="entry name" value="GIY_YIG"/>
    <property type="match status" value="1"/>
</dbReference>
<feature type="compositionally biased region" description="Polar residues" evidence="1">
    <location>
        <begin position="153"/>
        <end position="165"/>
    </location>
</feature>
<organism evidence="3 4">
    <name type="scientific">Ancylostoma ceylanicum</name>
    <dbReference type="NCBI Taxonomy" id="53326"/>
    <lineage>
        <taxon>Eukaryota</taxon>
        <taxon>Metazoa</taxon>
        <taxon>Ecdysozoa</taxon>
        <taxon>Nematoda</taxon>
        <taxon>Chromadorea</taxon>
        <taxon>Rhabditida</taxon>
        <taxon>Rhabditina</taxon>
        <taxon>Rhabditomorpha</taxon>
        <taxon>Strongyloidea</taxon>
        <taxon>Ancylostomatidae</taxon>
        <taxon>Ancylostomatinae</taxon>
        <taxon>Ancylostoma</taxon>
    </lineage>
</organism>
<dbReference type="InterPro" id="IPR000305">
    <property type="entry name" value="GIY-YIG_endonuc"/>
</dbReference>
<evidence type="ECO:0000313" key="4">
    <source>
        <dbReference type="Proteomes" id="UP000024635"/>
    </source>
</evidence>
<evidence type="ECO:0000313" key="3">
    <source>
        <dbReference type="EMBL" id="EYB81064.1"/>
    </source>
</evidence>
<reference evidence="4" key="1">
    <citation type="journal article" date="2015" name="Nat. Genet.">
        <title>The genome and transcriptome of the zoonotic hookworm Ancylostoma ceylanicum identify infection-specific gene families.</title>
        <authorList>
            <person name="Schwarz E.M."/>
            <person name="Hu Y."/>
            <person name="Antoshechkin I."/>
            <person name="Miller M.M."/>
            <person name="Sternberg P.W."/>
            <person name="Aroian R.V."/>
        </authorList>
    </citation>
    <scope>NUCLEOTIDE SEQUENCE</scope>
    <source>
        <strain evidence="4">HY135</strain>
    </source>
</reference>
<comment type="caution">
    <text evidence="3">The sequence shown here is derived from an EMBL/GenBank/DDBJ whole genome shotgun (WGS) entry which is preliminary data.</text>
</comment>
<protein>
    <recommendedName>
        <fullName evidence="2">GIY-YIG domain-containing protein</fullName>
    </recommendedName>
</protein>